<dbReference type="InterPro" id="IPR037120">
    <property type="entry name" value="Haem_peroxidase_sf_animal"/>
</dbReference>
<reference evidence="1" key="1">
    <citation type="submission" date="2025-08" db="UniProtKB">
        <authorList>
            <consortium name="Ensembl"/>
        </authorList>
    </citation>
    <scope>IDENTIFICATION</scope>
</reference>
<dbReference type="PANTHER" id="PTHR11475:SF144">
    <property type="entry name" value="NAD(P)H OXIDASE (H2O2-FORMING)"/>
    <property type="match status" value="1"/>
</dbReference>
<evidence type="ECO:0000313" key="1">
    <source>
        <dbReference type="Ensembl" id="ENSPMGP00000007528.1"/>
    </source>
</evidence>
<dbReference type="Gene3D" id="1.10.640.10">
    <property type="entry name" value="Haem peroxidase domain superfamily, animal type"/>
    <property type="match status" value="1"/>
</dbReference>
<sequence length="436" mass="49277">FISCLELQWKWCSHNQTWFSPRLVAWEVSRFDGWYNSLACPKRGAVGSHLVRLLPARFWDGVYQPIQEPQLPNPRALSRVLTQGPSGLPSTRNQTVLSLFFGYHVTFEIFDSRNPGCPPEFMNIPVPKGDPIFDPSSTGKVLLPYQRTQYAEETGQSPSNPRIQLNLVSAWIDGSSIYGHSSSWSDSLRSFSGGLLASGSERDMPRLESGLRFMWSAPNPSTREHGTNGLYAGTETMLNTNMFTAAEGIIWFRYHNYVASKLHEEHPEWSDERLFQNARKTVVATFQNIVAYEWLPAYLGDKMLSAYPGYQKFVDPGISPEFQVAAIRFGITMAPPGVYMRNKTCNFREIINSDGRPSPAIRLCNSFWIRQTSQDIDELIMGMASQISEKEDNIVVEDLRGSIILALYFLKSLCWRTAGVCGWSWSSFLCHNPGPV</sequence>
<dbReference type="GO" id="GO:0020037">
    <property type="term" value="F:heme binding"/>
    <property type="evidence" value="ECO:0007669"/>
    <property type="project" value="InterPro"/>
</dbReference>
<name>A0A3B3ZS71_9GOBI</name>
<proteinExistence type="predicted"/>
<dbReference type="GO" id="GO:0006979">
    <property type="term" value="P:response to oxidative stress"/>
    <property type="evidence" value="ECO:0007669"/>
    <property type="project" value="InterPro"/>
</dbReference>
<accession>A0A3B3ZS71</accession>
<protein>
    <submittedName>
        <fullName evidence="1">Uncharacterized protein</fullName>
    </submittedName>
</protein>
<dbReference type="PANTHER" id="PTHR11475">
    <property type="entry name" value="OXIDASE/PEROXIDASE"/>
    <property type="match status" value="1"/>
</dbReference>
<dbReference type="SUPFAM" id="SSF48113">
    <property type="entry name" value="Heme-dependent peroxidases"/>
    <property type="match status" value="1"/>
</dbReference>
<keyword evidence="2" id="KW-1185">Reference proteome</keyword>
<dbReference type="AlphaFoldDB" id="A0A3B3ZS71"/>
<evidence type="ECO:0000313" key="2">
    <source>
        <dbReference type="Proteomes" id="UP000261520"/>
    </source>
</evidence>
<dbReference type="Ensembl" id="ENSPMGT00000008009.1">
    <property type="protein sequence ID" value="ENSPMGP00000007528.1"/>
    <property type="gene ID" value="ENSPMGG00000006095.1"/>
</dbReference>
<dbReference type="Proteomes" id="UP000261520">
    <property type="component" value="Unplaced"/>
</dbReference>
<dbReference type="PROSITE" id="PS50292">
    <property type="entry name" value="PEROXIDASE_3"/>
    <property type="match status" value="1"/>
</dbReference>
<reference evidence="1" key="2">
    <citation type="submission" date="2025-09" db="UniProtKB">
        <authorList>
            <consortium name="Ensembl"/>
        </authorList>
    </citation>
    <scope>IDENTIFICATION</scope>
</reference>
<dbReference type="InterPro" id="IPR019791">
    <property type="entry name" value="Haem_peroxidase_animal"/>
</dbReference>
<dbReference type="InterPro" id="IPR010255">
    <property type="entry name" value="Haem_peroxidase_sf"/>
</dbReference>
<dbReference type="PRINTS" id="PR00457">
    <property type="entry name" value="ANPEROXIDASE"/>
</dbReference>
<organism evidence="1 2">
    <name type="scientific">Periophthalmus magnuspinnatus</name>
    <dbReference type="NCBI Taxonomy" id="409849"/>
    <lineage>
        <taxon>Eukaryota</taxon>
        <taxon>Metazoa</taxon>
        <taxon>Chordata</taxon>
        <taxon>Craniata</taxon>
        <taxon>Vertebrata</taxon>
        <taxon>Euteleostomi</taxon>
        <taxon>Actinopterygii</taxon>
        <taxon>Neopterygii</taxon>
        <taxon>Teleostei</taxon>
        <taxon>Neoteleostei</taxon>
        <taxon>Acanthomorphata</taxon>
        <taxon>Gobiaria</taxon>
        <taxon>Gobiiformes</taxon>
        <taxon>Gobioidei</taxon>
        <taxon>Gobiidae</taxon>
        <taxon>Oxudercinae</taxon>
        <taxon>Periophthalmus</taxon>
    </lineage>
</organism>
<dbReference type="Pfam" id="PF03098">
    <property type="entry name" value="An_peroxidase"/>
    <property type="match status" value="1"/>
</dbReference>
<dbReference type="GO" id="GO:0004601">
    <property type="term" value="F:peroxidase activity"/>
    <property type="evidence" value="ECO:0007669"/>
    <property type="project" value="InterPro"/>
</dbReference>